<comment type="caution">
    <text evidence="1">The sequence shown here is derived from an EMBL/GenBank/DDBJ whole genome shotgun (WGS) entry which is preliminary data.</text>
</comment>
<organism evidence="1 2">
    <name type="scientific">Gigaspora rosea</name>
    <dbReference type="NCBI Taxonomy" id="44941"/>
    <lineage>
        <taxon>Eukaryota</taxon>
        <taxon>Fungi</taxon>
        <taxon>Fungi incertae sedis</taxon>
        <taxon>Mucoromycota</taxon>
        <taxon>Glomeromycotina</taxon>
        <taxon>Glomeromycetes</taxon>
        <taxon>Diversisporales</taxon>
        <taxon>Gigasporaceae</taxon>
        <taxon>Gigaspora</taxon>
    </lineage>
</organism>
<accession>A0A397UAP2</accession>
<evidence type="ECO:0000313" key="2">
    <source>
        <dbReference type="Proteomes" id="UP000266673"/>
    </source>
</evidence>
<proteinExistence type="predicted"/>
<dbReference type="Proteomes" id="UP000266673">
    <property type="component" value="Unassembled WGS sequence"/>
</dbReference>
<evidence type="ECO:0000313" key="1">
    <source>
        <dbReference type="EMBL" id="RIB06168.1"/>
    </source>
</evidence>
<keyword evidence="2" id="KW-1185">Reference proteome</keyword>
<protein>
    <recommendedName>
        <fullName evidence="3">EF-hand domain-containing protein</fullName>
    </recommendedName>
</protein>
<evidence type="ECO:0008006" key="3">
    <source>
        <dbReference type="Google" id="ProtNLM"/>
    </source>
</evidence>
<dbReference type="OrthoDB" id="432685at2759"/>
<reference evidence="1 2" key="1">
    <citation type="submission" date="2018-06" db="EMBL/GenBank/DDBJ databases">
        <title>Comparative genomics reveals the genomic features of Rhizophagus irregularis, R. cerebriforme, R. diaphanum and Gigaspora rosea, and their symbiotic lifestyle signature.</title>
        <authorList>
            <person name="Morin E."/>
            <person name="San Clemente H."/>
            <person name="Chen E.C.H."/>
            <person name="De La Providencia I."/>
            <person name="Hainaut M."/>
            <person name="Kuo A."/>
            <person name="Kohler A."/>
            <person name="Murat C."/>
            <person name="Tang N."/>
            <person name="Roy S."/>
            <person name="Loubradou J."/>
            <person name="Henrissat B."/>
            <person name="Grigoriev I.V."/>
            <person name="Corradi N."/>
            <person name="Roux C."/>
            <person name="Martin F.M."/>
        </authorList>
    </citation>
    <scope>NUCLEOTIDE SEQUENCE [LARGE SCALE GENOMIC DNA]</scope>
    <source>
        <strain evidence="1 2">DAOM 194757</strain>
    </source>
</reference>
<dbReference type="AlphaFoldDB" id="A0A397UAP2"/>
<dbReference type="STRING" id="44941.A0A397UAP2"/>
<dbReference type="EMBL" id="QKWP01001858">
    <property type="protein sequence ID" value="RIB06168.1"/>
    <property type="molecule type" value="Genomic_DNA"/>
</dbReference>
<gene>
    <name evidence="1" type="ORF">C2G38_534859</name>
</gene>
<sequence length="124" mass="14091">MFAPFDKSGLGRIASKDLFKTIETFETEQTNILLKDEDRSSLQLFCEQNPDMEVSVDDVLQLVTKLKTPQLNVTASPSPSSNIVSEQPTKNKVKYGTLRSVPLRSQRIHKSRENLYNNEIEVSF</sequence>
<name>A0A397UAP2_9GLOM</name>